<dbReference type="SFLD" id="SFLDF00027">
    <property type="entry name" value="p-type_atpase"/>
    <property type="match status" value="1"/>
</dbReference>
<proteinExistence type="inferred from homology"/>
<accession>A0A8S1DAB0</accession>
<dbReference type="NCBIfam" id="TIGR01657">
    <property type="entry name" value="P-ATPase-V"/>
    <property type="match status" value="1"/>
</dbReference>
<dbReference type="SFLD" id="SFLDS00003">
    <property type="entry name" value="Haloacid_Dehalogenase"/>
    <property type="match status" value="1"/>
</dbReference>
<organism evidence="17 18">
    <name type="scientific">Cloeon dipterum</name>
    <dbReference type="NCBI Taxonomy" id="197152"/>
    <lineage>
        <taxon>Eukaryota</taxon>
        <taxon>Metazoa</taxon>
        <taxon>Ecdysozoa</taxon>
        <taxon>Arthropoda</taxon>
        <taxon>Hexapoda</taxon>
        <taxon>Insecta</taxon>
        <taxon>Pterygota</taxon>
        <taxon>Palaeoptera</taxon>
        <taxon>Ephemeroptera</taxon>
        <taxon>Pisciforma</taxon>
        <taxon>Baetidae</taxon>
        <taxon>Cloeon</taxon>
    </lineage>
</organism>
<dbReference type="GO" id="GO:0019829">
    <property type="term" value="F:ATPase-coupled monoatomic cation transmembrane transporter activity"/>
    <property type="evidence" value="ECO:0007669"/>
    <property type="project" value="UniProtKB-UniRule"/>
</dbReference>
<dbReference type="EC" id="7.2.2.-" evidence="13"/>
<dbReference type="Gene3D" id="1.20.1110.10">
    <property type="entry name" value="Calcium-transporting ATPase, transmembrane domain"/>
    <property type="match status" value="1"/>
</dbReference>
<feature type="transmembrane region" description="Helical" evidence="13">
    <location>
        <begin position="1090"/>
        <end position="1110"/>
    </location>
</feature>
<comment type="subcellular location">
    <subcellularLocation>
        <location evidence="1 13">Membrane</location>
        <topology evidence="1 13">Multi-pass membrane protein</topology>
    </subcellularLocation>
</comment>
<dbReference type="OrthoDB" id="48943at2759"/>
<dbReference type="PANTHER" id="PTHR45630:SF8">
    <property type="entry name" value="CATION-TRANSPORTING ATPASE"/>
    <property type="match status" value="1"/>
</dbReference>
<dbReference type="InterPro" id="IPR023299">
    <property type="entry name" value="ATPase_P-typ_cyto_dom_N"/>
</dbReference>
<keyword evidence="4 13" id="KW-0812">Transmembrane</keyword>
<comment type="caution">
    <text evidence="17">The sequence shown here is derived from an EMBL/GenBank/DDBJ whole genome shotgun (WGS) entry which is preliminary data.</text>
</comment>
<feature type="domain" description="P-type ATPase A" evidence="14">
    <location>
        <begin position="322"/>
        <end position="440"/>
    </location>
</feature>
<dbReference type="PROSITE" id="PS00154">
    <property type="entry name" value="ATPASE_E1_E2"/>
    <property type="match status" value="1"/>
</dbReference>
<evidence type="ECO:0000256" key="13">
    <source>
        <dbReference type="RuleBase" id="RU362082"/>
    </source>
</evidence>
<feature type="domain" description="P5B-type ATPase N-terminal" evidence="16">
    <location>
        <begin position="61"/>
        <end position="204"/>
    </location>
</feature>
<evidence type="ECO:0000256" key="8">
    <source>
        <dbReference type="ARBA" id="ARBA00022842"/>
    </source>
</evidence>
<feature type="domain" description="Cation-transporting P-type ATPase N-terminal" evidence="15">
    <location>
        <begin position="228"/>
        <end position="278"/>
    </location>
</feature>
<feature type="transmembrane region" description="Helical" evidence="13">
    <location>
        <begin position="1045"/>
        <end position="1070"/>
    </location>
</feature>
<keyword evidence="5 13" id="KW-0479">Metal-binding</keyword>
<sequence>MPNSFQRFQQNAYNRLSFTKKSPPKNTAATLAQEEKLLGDVEAQRKNCVQKEGVDYLNPGQDDQMEIYGYTRCWLRTILCWLSIALTAGLLRLVLHWMPKYFLIFTHKPCPLNEATKVLVVEEYQEKYKNYHVKRVKIISSVNEEAKDNEEEQRTDDSCLDDVQVLTEFNKDDEPKLSYHVGGGVFQDVDRLKMISVKKRHYIWQQGNKSFETLRGLDRDVLTVDLHQQTGLTKQQQIMRRRVYGGNEIIVPVRSIFALLFLEVLNPFYVFQFFSFVLWFLDEYVLYAMAILIMSMGGCAVTVFQTRKNQLNLHSTVNTRDMAIVRRQGGEDEKISTEELVPGDILVLPPHGCVLHCDAVLLNGTCIVNESMLTGESEPVPKTPLPSSPNLYYDSKEHARHTLFCGTRLLQTRFYAGEPVLAVVVRTGFFTSKGNLVRSMMYPPPVDFHFERDSYRFVMLLAAISFIGFLYTVVVKHYRGIGTVELVVDALDLITIVVPPALPAAMTVGRMYAQSRLKKENVFCISPRTINVAGSIDSICFDKTGTLTEEGLDLWGVLPTIDGAFATTIREFPLKSDSVSARIDDLTMAMASAHSLTLIDSRLSGDPLDLKMFESTGWILEEPAIDDSSKYDTMFPTVVQPPRPDLLMSAQHAEIEVDSILDCYEQFQIPQVGIFRQFPFSSSLQRMCVVVRALWENEFRVFCKGAPEAVISLCKPDSVPKDFHPILQSHTRQGLRVLAVAGKRLKVSAYHRIHRLSREDVEAELTLLGLLVMENRLKKDSARVICGLREANIKCIMVTGDNMLTALSVARDCGLVSSNERVAAVHVEEASEGQPHRVCYTDCDRVDVNTPSIEEINHASKWVLAVSGQTWQALKSIESPITVAQIASRGAVFARMSPEHKQQLVQELQALGYCVGMVGDGANDCGALKAAHAGISLSDAESSVASPFTSKEASVECVQRLLRESRAALVTSFGLFKYMAAYSLTQFVSVMLLYEFDSNLSDAQFLYIDLFLITLVAFFFGRLGSHPGPLAKRPPSSSLFSLAPVTSLISQLVLGTVAQILAVLLITSYSWYTPFNPENEEGSMACYENYAIFSVSAFQYLVLAAVFSRGSPYREPLWANKGMMVILILGTLLTVLLVLIPPLWLETFVEFRLPPEFPPRLFIVALATVQAVLSFVLEAVLMRIHFKERHPRHLDINKQLAQDPSWPPIKAEPLHRVPSETPETPNAKMSVVLHRNGEVALDPAKLVLHHTPKRVI</sequence>
<dbReference type="FunFam" id="3.40.50.1000:FF:000068">
    <property type="entry name" value="Cation-transporting ATPase"/>
    <property type="match status" value="1"/>
</dbReference>
<dbReference type="SUPFAM" id="SSF81653">
    <property type="entry name" value="Calcium ATPase, transduction domain A"/>
    <property type="match status" value="1"/>
</dbReference>
<dbReference type="InterPro" id="IPR008250">
    <property type="entry name" value="ATPase_P-typ_transduc_dom_A_sf"/>
</dbReference>
<dbReference type="NCBIfam" id="TIGR01494">
    <property type="entry name" value="ATPase_P-type"/>
    <property type="match status" value="1"/>
</dbReference>
<feature type="transmembrane region" description="Helical" evidence="13">
    <location>
        <begin position="457"/>
        <end position="478"/>
    </location>
</feature>
<dbReference type="InterPro" id="IPR047819">
    <property type="entry name" value="P5A-ATPase_N"/>
</dbReference>
<dbReference type="GO" id="GO:0015203">
    <property type="term" value="F:polyamine transmembrane transporter activity"/>
    <property type="evidence" value="ECO:0007669"/>
    <property type="project" value="TreeGrafter"/>
</dbReference>
<keyword evidence="8 13" id="KW-0460">Magnesium</keyword>
<evidence type="ECO:0000256" key="6">
    <source>
        <dbReference type="ARBA" id="ARBA00022741"/>
    </source>
</evidence>
<keyword evidence="9 13" id="KW-1278">Translocase</keyword>
<dbReference type="Pfam" id="PF00122">
    <property type="entry name" value="E1-E2_ATPase"/>
    <property type="match status" value="1"/>
</dbReference>
<dbReference type="InterPro" id="IPR044492">
    <property type="entry name" value="P_typ_ATPase_HD_dom"/>
</dbReference>
<keyword evidence="10 13" id="KW-1133">Transmembrane helix</keyword>
<name>A0A8S1DAB0_9INSE</name>
<dbReference type="PANTHER" id="PTHR45630">
    <property type="entry name" value="CATION-TRANSPORTING ATPASE-RELATED"/>
    <property type="match status" value="1"/>
</dbReference>
<dbReference type="PRINTS" id="PR00119">
    <property type="entry name" value="CATATPASE"/>
</dbReference>
<evidence type="ECO:0000256" key="7">
    <source>
        <dbReference type="ARBA" id="ARBA00022840"/>
    </source>
</evidence>
<feature type="transmembrane region" description="Helical" evidence="13">
    <location>
        <begin position="1122"/>
        <end position="1141"/>
    </location>
</feature>
<evidence type="ECO:0000313" key="18">
    <source>
        <dbReference type="Proteomes" id="UP000494165"/>
    </source>
</evidence>
<dbReference type="Pfam" id="PF13246">
    <property type="entry name" value="Cation_ATPase"/>
    <property type="match status" value="1"/>
</dbReference>
<keyword evidence="7 13" id="KW-0067">ATP-binding</keyword>
<evidence type="ECO:0000256" key="3">
    <source>
        <dbReference type="ARBA" id="ARBA00022553"/>
    </source>
</evidence>
<evidence type="ECO:0000256" key="1">
    <source>
        <dbReference type="ARBA" id="ARBA00004141"/>
    </source>
</evidence>
<dbReference type="AlphaFoldDB" id="A0A8S1DAB0"/>
<evidence type="ECO:0000256" key="12">
    <source>
        <dbReference type="ARBA" id="ARBA00049360"/>
    </source>
</evidence>
<feature type="transmembrane region" description="Helical" evidence="13">
    <location>
        <begin position="1161"/>
        <end position="1182"/>
    </location>
</feature>
<evidence type="ECO:0000259" key="16">
    <source>
        <dbReference type="Pfam" id="PF12409"/>
    </source>
</evidence>
<dbReference type="Gene3D" id="3.40.1110.10">
    <property type="entry name" value="Calcium-transporting ATPase, cytoplasmic domain N"/>
    <property type="match status" value="1"/>
</dbReference>
<evidence type="ECO:0000259" key="14">
    <source>
        <dbReference type="Pfam" id="PF00122"/>
    </source>
</evidence>
<evidence type="ECO:0000256" key="4">
    <source>
        <dbReference type="ARBA" id="ARBA00022692"/>
    </source>
</evidence>
<keyword evidence="11 13" id="KW-0472">Membrane</keyword>
<dbReference type="Pfam" id="PF12409">
    <property type="entry name" value="P5-ATPase"/>
    <property type="match status" value="1"/>
</dbReference>
<evidence type="ECO:0000256" key="5">
    <source>
        <dbReference type="ARBA" id="ARBA00022723"/>
    </source>
</evidence>
<reference evidence="17 18" key="1">
    <citation type="submission" date="2020-04" db="EMBL/GenBank/DDBJ databases">
        <authorList>
            <person name="Alioto T."/>
            <person name="Alioto T."/>
            <person name="Gomez Garrido J."/>
        </authorList>
    </citation>
    <scope>NUCLEOTIDE SEQUENCE [LARGE SCALE GENOMIC DNA]</scope>
</reference>
<keyword evidence="6 13" id="KW-0547">Nucleotide-binding</keyword>
<dbReference type="InterPro" id="IPR004014">
    <property type="entry name" value="ATPase_P-typ_cation-transptr_N"/>
</dbReference>
<dbReference type="GO" id="GO:0140358">
    <property type="term" value="F:P-type transmembrane transporter activity"/>
    <property type="evidence" value="ECO:0007669"/>
    <property type="project" value="InterPro"/>
</dbReference>
<feature type="transmembrane region" description="Helical" evidence="13">
    <location>
        <begin position="1005"/>
        <end position="1024"/>
    </location>
</feature>
<evidence type="ECO:0000256" key="2">
    <source>
        <dbReference type="ARBA" id="ARBA00006000"/>
    </source>
</evidence>
<dbReference type="SUPFAM" id="SSF56784">
    <property type="entry name" value="HAD-like"/>
    <property type="match status" value="1"/>
</dbReference>
<dbReference type="InterPro" id="IPR036412">
    <property type="entry name" value="HAD-like_sf"/>
</dbReference>
<dbReference type="GO" id="GO:0016020">
    <property type="term" value="C:membrane"/>
    <property type="evidence" value="ECO:0007669"/>
    <property type="project" value="UniProtKB-SubCell"/>
</dbReference>
<feature type="transmembrane region" description="Helical" evidence="13">
    <location>
        <begin position="284"/>
        <end position="304"/>
    </location>
</feature>
<dbReference type="Gene3D" id="2.70.150.10">
    <property type="entry name" value="Calcium-transporting ATPase, cytoplasmic transduction domain A"/>
    <property type="match status" value="1"/>
</dbReference>
<keyword evidence="18" id="KW-1185">Reference proteome</keyword>
<dbReference type="SUPFAM" id="SSF81665">
    <property type="entry name" value="Calcium ATPase, transmembrane domain M"/>
    <property type="match status" value="1"/>
</dbReference>
<feature type="transmembrane region" description="Helical" evidence="13">
    <location>
        <begin position="249"/>
        <end position="272"/>
    </location>
</feature>
<dbReference type="GO" id="GO:0016887">
    <property type="term" value="F:ATP hydrolysis activity"/>
    <property type="evidence" value="ECO:0007669"/>
    <property type="project" value="InterPro"/>
</dbReference>
<evidence type="ECO:0000256" key="11">
    <source>
        <dbReference type="ARBA" id="ARBA00023136"/>
    </source>
</evidence>
<evidence type="ECO:0000256" key="10">
    <source>
        <dbReference type="ARBA" id="ARBA00022989"/>
    </source>
</evidence>
<dbReference type="GO" id="GO:0046872">
    <property type="term" value="F:metal ion binding"/>
    <property type="evidence" value="ECO:0007669"/>
    <property type="project" value="UniProtKB-UniRule"/>
</dbReference>
<evidence type="ECO:0000259" key="15">
    <source>
        <dbReference type="Pfam" id="PF00690"/>
    </source>
</evidence>
<evidence type="ECO:0000313" key="17">
    <source>
        <dbReference type="EMBL" id="CAB3379278.1"/>
    </source>
</evidence>
<protein>
    <recommendedName>
        <fullName evidence="13">Cation-transporting ATPase</fullName>
        <ecNumber evidence="13">7.2.2.-</ecNumber>
    </recommendedName>
</protein>
<dbReference type="InterPro" id="IPR006544">
    <property type="entry name" value="P-type_TPase_V"/>
</dbReference>
<dbReference type="InterPro" id="IPR023214">
    <property type="entry name" value="HAD_sf"/>
</dbReference>
<gene>
    <name evidence="17" type="ORF">CLODIP_2_CD07563</name>
</gene>
<dbReference type="SFLD" id="SFLDG00002">
    <property type="entry name" value="C1.7:_P-type_atpase_like"/>
    <property type="match status" value="1"/>
</dbReference>
<comment type="catalytic activity">
    <reaction evidence="12 13">
        <text>ATP + H2O = ADP + phosphate + H(+)</text>
        <dbReference type="Rhea" id="RHEA:13065"/>
        <dbReference type="ChEBI" id="CHEBI:15377"/>
        <dbReference type="ChEBI" id="CHEBI:15378"/>
        <dbReference type="ChEBI" id="CHEBI:30616"/>
        <dbReference type="ChEBI" id="CHEBI:43474"/>
        <dbReference type="ChEBI" id="CHEBI:456216"/>
    </reaction>
</comment>
<dbReference type="GO" id="GO:0005524">
    <property type="term" value="F:ATP binding"/>
    <property type="evidence" value="ECO:0007669"/>
    <property type="project" value="UniProtKB-UniRule"/>
</dbReference>
<dbReference type="EMBL" id="CADEPI010000183">
    <property type="protein sequence ID" value="CAB3379278.1"/>
    <property type="molecule type" value="Genomic_DNA"/>
</dbReference>
<dbReference type="InterPro" id="IPR059000">
    <property type="entry name" value="ATPase_P-type_domA"/>
</dbReference>
<dbReference type="Proteomes" id="UP000494165">
    <property type="component" value="Unassembled WGS sequence"/>
</dbReference>
<keyword evidence="3" id="KW-0597">Phosphoprotein</keyword>
<evidence type="ECO:0000256" key="9">
    <source>
        <dbReference type="ARBA" id="ARBA00022967"/>
    </source>
</evidence>
<dbReference type="Gene3D" id="3.40.50.1000">
    <property type="entry name" value="HAD superfamily/HAD-like"/>
    <property type="match status" value="1"/>
</dbReference>
<dbReference type="GO" id="GO:0006874">
    <property type="term" value="P:intracellular calcium ion homeostasis"/>
    <property type="evidence" value="ECO:0007669"/>
    <property type="project" value="TreeGrafter"/>
</dbReference>
<dbReference type="Pfam" id="PF00690">
    <property type="entry name" value="Cation_ATPase_N"/>
    <property type="match status" value="1"/>
</dbReference>
<feature type="transmembrane region" description="Helical" evidence="13">
    <location>
        <begin position="74"/>
        <end position="95"/>
    </location>
</feature>
<comment type="similarity">
    <text evidence="2 13">Belongs to the cation transport ATPase (P-type) (TC 3.A.3) family. Type V subfamily.</text>
</comment>
<dbReference type="InterPro" id="IPR023298">
    <property type="entry name" value="ATPase_P-typ_TM_dom_sf"/>
</dbReference>
<feature type="transmembrane region" description="Helical" evidence="13">
    <location>
        <begin position="969"/>
        <end position="993"/>
    </location>
</feature>
<dbReference type="InterPro" id="IPR018303">
    <property type="entry name" value="ATPase_P-typ_P_site"/>
</dbReference>
<dbReference type="FunFam" id="1.20.1110.10:FF:000023">
    <property type="entry name" value="Cation-transporting ATPase"/>
    <property type="match status" value="1"/>
</dbReference>
<feature type="transmembrane region" description="Helical" evidence="13">
    <location>
        <begin position="490"/>
        <end position="509"/>
    </location>
</feature>
<dbReference type="InterPro" id="IPR001757">
    <property type="entry name" value="P_typ_ATPase"/>
</dbReference>